<dbReference type="InterPro" id="IPR005107">
    <property type="entry name" value="CO_DH_flav_C"/>
</dbReference>
<dbReference type="InterPro" id="IPR002346">
    <property type="entry name" value="Mopterin_DH_FAD-bd"/>
</dbReference>
<dbReference type="Gene3D" id="3.30.390.50">
    <property type="entry name" value="CO dehydrogenase flavoprotein, C-terminal domain"/>
    <property type="match status" value="1"/>
</dbReference>
<dbReference type="Pfam" id="PF00941">
    <property type="entry name" value="FAD_binding_5"/>
    <property type="match status" value="1"/>
</dbReference>
<evidence type="ECO:0000256" key="1">
    <source>
        <dbReference type="ARBA" id="ARBA00022630"/>
    </source>
</evidence>
<dbReference type="InterPro" id="IPR016167">
    <property type="entry name" value="FAD-bd_PCMH_sub1"/>
</dbReference>
<keyword evidence="2" id="KW-0274">FAD</keyword>
<comment type="caution">
    <text evidence="5">The sequence shown here is derived from an EMBL/GenBank/DDBJ whole genome shotgun (WGS) entry which is preliminary data.</text>
</comment>
<organism evidence="5">
    <name type="scientific">Thermogladius calderae</name>
    <dbReference type="NCBI Taxonomy" id="1200300"/>
    <lineage>
        <taxon>Archaea</taxon>
        <taxon>Thermoproteota</taxon>
        <taxon>Thermoprotei</taxon>
        <taxon>Desulfurococcales</taxon>
        <taxon>Desulfurococcaceae</taxon>
        <taxon>Thermogladius</taxon>
    </lineage>
</organism>
<evidence type="ECO:0000259" key="4">
    <source>
        <dbReference type="PROSITE" id="PS51387"/>
    </source>
</evidence>
<dbReference type="AlphaFoldDB" id="A0A7J3XYT6"/>
<feature type="domain" description="FAD-binding PCMH-type" evidence="4">
    <location>
        <begin position="3"/>
        <end position="178"/>
    </location>
</feature>
<dbReference type="EMBL" id="DRYK01000030">
    <property type="protein sequence ID" value="HHP67619.1"/>
    <property type="molecule type" value="Genomic_DNA"/>
</dbReference>
<dbReference type="SMART" id="SM01092">
    <property type="entry name" value="CO_deh_flav_C"/>
    <property type="match status" value="1"/>
</dbReference>
<dbReference type="InterPro" id="IPR016169">
    <property type="entry name" value="FAD-bd_PCMH_sub2"/>
</dbReference>
<keyword evidence="1" id="KW-0285">Flavoprotein</keyword>
<keyword evidence="3" id="KW-0560">Oxidoreductase</keyword>
<dbReference type="Pfam" id="PF03450">
    <property type="entry name" value="CO_deh_flav_C"/>
    <property type="match status" value="1"/>
</dbReference>
<dbReference type="InterPro" id="IPR036318">
    <property type="entry name" value="FAD-bd_PCMH-like_sf"/>
</dbReference>
<dbReference type="InterPro" id="IPR051312">
    <property type="entry name" value="Diverse_Substr_Oxidored"/>
</dbReference>
<dbReference type="Gene3D" id="3.30.43.10">
    <property type="entry name" value="Uridine Diphospho-n-acetylenolpyruvylglucosamine Reductase, domain 2"/>
    <property type="match status" value="1"/>
</dbReference>
<name>A0A7J3XYT6_9CREN</name>
<dbReference type="FunFam" id="3.30.465.10:FF:000017">
    <property type="entry name" value="Xanthine dehydrogenase, FAD binding subunit"/>
    <property type="match status" value="1"/>
</dbReference>
<accession>A0A7J3XYT6</accession>
<evidence type="ECO:0000313" key="5">
    <source>
        <dbReference type="EMBL" id="HHP67619.1"/>
    </source>
</evidence>
<evidence type="ECO:0000256" key="2">
    <source>
        <dbReference type="ARBA" id="ARBA00022827"/>
    </source>
</evidence>
<dbReference type="PANTHER" id="PTHR42659">
    <property type="entry name" value="XANTHINE DEHYDROGENASE SUBUNIT C-RELATED"/>
    <property type="match status" value="1"/>
</dbReference>
<reference evidence="5" key="1">
    <citation type="journal article" date="2020" name="mSystems">
        <title>Genome- and Community-Level Interaction Insights into Carbon Utilization and Element Cycling Functions of Hydrothermarchaeota in Hydrothermal Sediment.</title>
        <authorList>
            <person name="Zhou Z."/>
            <person name="Liu Y."/>
            <person name="Xu W."/>
            <person name="Pan J."/>
            <person name="Luo Z.H."/>
            <person name="Li M."/>
        </authorList>
    </citation>
    <scope>NUCLEOTIDE SEQUENCE [LARGE SCALE GENOMIC DNA]</scope>
    <source>
        <strain evidence="5">SpSt-110</strain>
    </source>
</reference>
<dbReference type="InterPro" id="IPR016166">
    <property type="entry name" value="FAD-bd_PCMH"/>
</dbReference>
<evidence type="ECO:0000256" key="3">
    <source>
        <dbReference type="ARBA" id="ARBA00023002"/>
    </source>
</evidence>
<sequence>MFYKLPSFEYFKARSVGEALELAGKIGDYRFLAGGTDLLVDLKIGRYKPRAILDIGGLRELSYIINDGSRVRIGALTRLEDILRSSVVRERLPLLHEAVYNMASWQIRSVATIGGNIANASPAADTAPPLLVHDAIVKTRSVRGERAVRLEEFIQGPRRTLLEPGEMIIEFEVPVSPGLEEYWAYRKFGRRSAFTLSVVGLAVGAEFHEGSPVFKVSLNSVAPKPVRARTVEEYLKGKTLTDSVIETASKIVQQDISPITDVRATAEYRRHLATVLLKDALKEIAGRLRR</sequence>
<proteinExistence type="predicted"/>
<dbReference type="PANTHER" id="PTHR42659:SF9">
    <property type="entry name" value="XANTHINE DEHYDROGENASE FAD-BINDING SUBUNIT XDHB-RELATED"/>
    <property type="match status" value="1"/>
</dbReference>
<protein>
    <submittedName>
        <fullName evidence="5">Xanthine dehydrogenase family protein subunit M</fullName>
    </submittedName>
</protein>
<dbReference type="InterPro" id="IPR036683">
    <property type="entry name" value="CO_DH_flav_C_dom_sf"/>
</dbReference>
<dbReference type="SUPFAM" id="SSF55447">
    <property type="entry name" value="CO dehydrogenase flavoprotein C-terminal domain-like"/>
    <property type="match status" value="1"/>
</dbReference>
<gene>
    <name evidence="5" type="ORF">ENM60_02340</name>
</gene>
<dbReference type="GO" id="GO:0016491">
    <property type="term" value="F:oxidoreductase activity"/>
    <property type="evidence" value="ECO:0007669"/>
    <property type="project" value="UniProtKB-KW"/>
</dbReference>
<dbReference type="PROSITE" id="PS51387">
    <property type="entry name" value="FAD_PCMH"/>
    <property type="match status" value="1"/>
</dbReference>
<dbReference type="Gene3D" id="3.30.465.10">
    <property type="match status" value="1"/>
</dbReference>
<dbReference type="SUPFAM" id="SSF56176">
    <property type="entry name" value="FAD-binding/transporter-associated domain-like"/>
    <property type="match status" value="1"/>
</dbReference>
<dbReference type="GO" id="GO:0071949">
    <property type="term" value="F:FAD binding"/>
    <property type="evidence" value="ECO:0007669"/>
    <property type="project" value="InterPro"/>
</dbReference>